<proteinExistence type="predicted"/>
<sequence length="119" mass="13665">MTGKIIYVVHSPSPTLGRSPLQKGYFPYALTKKYIESLQQELDRLDINCRVIADDTESDIEVLITRYPVLLVCAPGLRYQFYHQGFDKQKIVWLGVMEYCSSDPRSALKRLAELAFADF</sequence>
<evidence type="ECO:0000313" key="2">
    <source>
        <dbReference type="Proteomes" id="UP001362100"/>
    </source>
</evidence>
<dbReference type="RefSeq" id="WP_007886533.1">
    <property type="nucleotide sequence ID" value="NZ_JACAWY010000001.1"/>
</dbReference>
<accession>A0ABU8PT54</accession>
<reference evidence="1 2" key="1">
    <citation type="submission" date="2023-12" db="EMBL/GenBank/DDBJ databases">
        <title>Gut-associated functions are favored during microbiome assembly across C. elegans life.</title>
        <authorList>
            <person name="Zimmermann J."/>
        </authorList>
    </citation>
    <scope>NUCLEOTIDE SEQUENCE [LARGE SCALE GENOMIC DNA]</scope>
    <source>
        <strain evidence="1 2">BIGb0393</strain>
    </source>
</reference>
<name>A0ABU8PT54_9GAMM</name>
<keyword evidence="2" id="KW-1185">Reference proteome</keyword>
<dbReference type="EMBL" id="JBBGZW010000001">
    <property type="protein sequence ID" value="MEJ5045875.1"/>
    <property type="molecule type" value="Genomic_DNA"/>
</dbReference>
<comment type="caution">
    <text evidence="1">The sequence shown here is derived from an EMBL/GenBank/DDBJ whole genome shotgun (WGS) entry which is preliminary data.</text>
</comment>
<organism evidence="1 2">
    <name type="scientific">Pantoea nemavictus</name>
    <dbReference type="NCBI Taxonomy" id="2726955"/>
    <lineage>
        <taxon>Bacteria</taxon>
        <taxon>Pseudomonadati</taxon>
        <taxon>Pseudomonadota</taxon>
        <taxon>Gammaproteobacteria</taxon>
        <taxon>Enterobacterales</taxon>
        <taxon>Erwiniaceae</taxon>
        <taxon>Pantoea</taxon>
    </lineage>
</organism>
<gene>
    <name evidence="1" type="ORF">WH298_11805</name>
</gene>
<dbReference type="Proteomes" id="UP001362100">
    <property type="component" value="Unassembled WGS sequence"/>
</dbReference>
<protein>
    <submittedName>
        <fullName evidence="1">Uncharacterized protein</fullName>
    </submittedName>
</protein>
<evidence type="ECO:0000313" key="1">
    <source>
        <dbReference type="EMBL" id="MEJ5045875.1"/>
    </source>
</evidence>